<dbReference type="InterPro" id="IPR001849">
    <property type="entry name" value="PH_domain"/>
</dbReference>
<sequence>MSNLSELSIQLRKLQTENNTKNSEIDRLNRQVRILSDLQGISVHDLKDALKTACEGEAHNELRAEVGRLKAQLECFGAAGATSNVGRGAKLGEGGDANIGGGMQVKSQEEFRQEAASRARTNLELRVGELEELEGTLRAELAKVYEQARQLASRNTILETQHLQQQNLISDWERRWADREAEDIRKGSIVARTPSIGSYNYSEFATGCETSNSVPQPTMLLHNVPQSQLDIQQSLLAVETALAGEKQQRSLLQQQIESAQKSYELKLDQYQHRIQFQESQILDLEQQLSSLYAAFGIVQQERTEERDQKLWLKRNLLESDAALAKEAEDKEKGSFFHVTNVSRPTVKTSQTPTIAEGYLLLVLPEDEHWSPPFSKSTSTRQSPFSPRKLLSKSKSTPNKMSSTSSSTAPKYKRQYCVLHGSNGLYQLRFGNALLDPVDGVHEFITSGVSSVEHTPRSATKNFGFEIKINPEDVGSPSLCCAAETEEDFMMWMTALTAVIDGSSDNFIDHVPLQRHFEVLFR</sequence>
<organism evidence="4 5">
    <name type="scientific">Cyclotella cryptica</name>
    <dbReference type="NCBI Taxonomy" id="29204"/>
    <lineage>
        <taxon>Eukaryota</taxon>
        <taxon>Sar</taxon>
        <taxon>Stramenopiles</taxon>
        <taxon>Ochrophyta</taxon>
        <taxon>Bacillariophyta</taxon>
        <taxon>Coscinodiscophyceae</taxon>
        <taxon>Thalassiosirophycidae</taxon>
        <taxon>Stephanodiscales</taxon>
        <taxon>Stephanodiscaceae</taxon>
        <taxon>Cyclotella</taxon>
    </lineage>
</organism>
<dbReference type="EMBL" id="JABMIG020000170">
    <property type="protein sequence ID" value="KAL3787714.1"/>
    <property type="molecule type" value="Genomic_DNA"/>
</dbReference>
<feature type="compositionally biased region" description="Low complexity" evidence="2">
    <location>
        <begin position="392"/>
        <end position="407"/>
    </location>
</feature>
<dbReference type="AlphaFoldDB" id="A0ABD3PJ44"/>
<dbReference type="Gene3D" id="2.30.29.30">
    <property type="entry name" value="Pleckstrin-homology domain (PH domain)/Phosphotyrosine-binding domain (PTB)"/>
    <property type="match status" value="1"/>
</dbReference>
<feature type="coiled-coil region" evidence="1">
    <location>
        <begin position="4"/>
        <end position="31"/>
    </location>
</feature>
<evidence type="ECO:0000256" key="1">
    <source>
        <dbReference type="SAM" id="Coils"/>
    </source>
</evidence>
<keyword evidence="1" id="KW-0175">Coiled coil</keyword>
<reference evidence="4 5" key="1">
    <citation type="journal article" date="2020" name="G3 (Bethesda)">
        <title>Improved Reference Genome for Cyclotella cryptica CCMP332, a Model for Cell Wall Morphogenesis, Salinity Adaptation, and Lipid Production in Diatoms (Bacillariophyta).</title>
        <authorList>
            <person name="Roberts W.R."/>
            <person name="Downey K.M."/>
            <person name="Ruck E.C."/>
            <person name="Traller J.C."/>
            <person name="Alverson A.J."/>
        </authorList>
    </citation>
    <scope>NUCLEOTIDE SEQUENCE [LARGE SCALE GENOMIC DNA]</scope>
    <source>
        <strain evidence="4 5">CCMP332</strain>
    </source>
</reference>
<name>A0ABD3PJ44_9STRA</name>
<dbReference type="Proteomes" id="UP001516023">
    <property type="component" value="Unassembled WGS sequence"/>
</dbReference>
<protein>
    <recommendedName>
        <fullName evidence="3">PH domain-containing protein</fullName>
    </recommendedName>
</protein>
<gene>
    <name evidence="4" type="ORF">HJC23_012140</name>
</gene>
<feature type="compositionally biased region" description="Polar residues" evidence="2">
    <location>
        <begin position="373"/>
        <end position="384"/>
    </location>
</feature>
<comment type="caution">
    <text evidence="4">The sequence shown here is derived from an EMBL/GenBank/DDBJ whole genome shotgun (WGS) entry which is preliminary data.</text>
</comment>
<dbReference type="SUPFAM" id="SSF50729">
    <property type="entry name" value="PH domain-like"/>
    <property type="match status" value="1"/>
</dbReference>
<evidence type="ECO:0000313" key="5">
    <source>
        <dbReference type="Proteomes" id="UP001516023"/>
    </source>
</evidence>
<accession>A0ABD3PJ44</accession>
<evidence type="ECO:0000256" key="2">
    <source>
        <dbReference type="SAM" id="MobiDB-lite"/>
    </source>
</evidence>
<dbReference type="InterPro" id="IPR011993">
    <property type="entry name" value="PH-like_dom_sf"/>
</dbReference>
<feature type="domain" description="PH" evidence="3">
    <location>
        <begin position="353"/>
        <end position="502"/>
    </location>
</feature>
<keyword evidence="5" id="KW-1185">Reference proteome</keyword>
<dbReference type="SMART" id="SM00233">
    <property type="entry name" value="PH"/>
    <property type="match status" value="1"/>
</dbReference>
<feature type="coiled-coil region" evidence="1">
    <location>
        <begin position="242"/>
        <end position="294"/>
    </location>
</feature>
<evidence type="ECO:0000259" key="3">
    <source>
        <dbReference type="SMART" id="SM00233"/>
    </source>
</evidence>
<feature type="region of interest" description="Disordered" evidence="2">
    <location>
        <begin position="371"/>
        <end position="407"/>
    </location>
</feature>
<evidence type="ECO:0000313" key="4">
    <source>
        <dbReference type="EMBL" id="KAL3787714.1"/>
    </source>
</evidence>
<proteinExistence type="predicted"/>